<evidence type="ECO:0000313" key="2">
    <source>
        <dbReference type="Proteomes" id="UP000627781"/>
    </source>
</evidence>
<dbReference type="Proteomes" id="UP000627781">
    <property type="component" value="Unassembled WGS sequence"/>
</dbReference>
<keyword evidence="2" id="KW-1185">Reference proteome</keyword>
<organism evidence="1 2">
    <name type="scientific">Clostridium cibarium</name>
    <dbReference type="NCBI Taxonomy" id="2762247"/>
    <lineage>
        <taxon>Bacteria</taxon>
        <taxon>Bacillati</taxon>
        <taxon>Bacillota</taxon>
        <taxon>Clostridia</taxon>
        <taxon>Eubacteriales</taxon>
        <taxon>Clostridiaceae</taxon>
        <taxon>Clostridium</taxon>
    </lineage>
</organism>
<comment type="caution">
    <text evidence="1">The sequence shown here is derived from an EMBL/GenBank/DDBJ whole genome shotgun (WGS) entry which is preliminary data.</text>
</comment>
<reference evidence="1 2" key="1">
    <citation type="submission" date="2020-08" db="EMBL/GenBank/DDBJ databases">
        <title>A Genomic Blueprint of the Chicken Gut Microbiome.</title>
        <authorList>
            <person name="Gilroy R."/>
            <person name="Ravi A."/>
            <person name="Getino M."/>
            <person name="Pursley I."/>
            <person name="Horton D.L."/>
            <person name="Alikhan N.-F."/>
            <person name="Baker D."/>
            <person name="Gharbi K."/>
            <person name="Hall N."/>
            <person name="Watson M."/>
            <person name="Adriaenssens E.M."/>
            <person name="Foster-Nyarko E."/>
            <person name="Jarju S."/>
            <person name="Secka A."/>
            <person name="Antonio M."/>
            <person name="Oren A."/>
            <person name="Chaudhuri R."/>
            <person name="La Ragione R.M."/>
            <person name="Hildebrand F."/>
            <person name="Pallen M.J."/>
        </authorList>
    </citation>
    <scope>NUCLEOTIDE SEQUENCE [LARGE SCALE GENOMIC DNA]</scope>
    <source>
        <strain evidence="1 2">Sa3CVN1</strain>
    </source>
</reference>
<gene>
    <name evidence="1" type="ORF">H9661_13880</name>
</gene>
<proteinExistence type="predicted"/>
<evidence type="ECO:0000313" key="1">
    <source>
        <dbReference type="EMBL" id="MBD7912449.1"/>
    </source>
</evidence>
<name>A0ABR8PWB9_9CLOT</name>
<accession>A0ABR8PWB9</accession>
<sequence>MNKLALERIYAERGLEDYKLRTLDDLFYIYGVKVNQIEGYFKLKEEEKSFFNRFIINYFNSYGLEGRNISIIKVAKLRKTLRVEFIDNGKWRVGDLEFGIRN</sequence>
<dbReference type="EMBL" id="JACSRA010000024">
    <property type="protein sequence ID" value="MBD7912449.1"/>
    <property type="molecule type" value="Genomic_DNA"/>
</dbReference>
<dbReference type="RefSeq" id="WP_143318393.1">
    <property type="nucleotide sequence ID" value="NZ_JACSRA010000024.1"/>
</dbReference>
<protein>
    <submittedName>
        <fullName evidence="1">Uncharacterized protein</fullName>
    </submittedName>
</protein>